<sequence length="262" mass="29157">MRQACLAFRAGEGPRSLPRALLATCDRLSAFQRPPTPYAAFQRPSTQHPRTLRAFQTSLQALQVSLTPCIPRAIDSLPSSDHPLPTQPSSNYPRSIHVCCTRFRRPARSWNSYRVHLNPKQVRYDNPGDLAQQQQPCDALRLFFHGLGCLLAPSGAPPAARCTLRARVSQDLPLGAHRHRIRPPCMSRQPTFSPSHVTSYIPRDVVWVHTLTHSPPDSCRPLVSGHPPTITGCTGCRTLTAARPRRYASRSLLNMQPVTTAR</sequence>
<keyword evidence="2" id="KW-1185">Reference proteome</keyword>
<evidence type="ECO:0000313" key="2">
    <source>
        <dbReference type="Proteomes" id="UP001219525"/>
    </source>
</evidence>
<dbReference type="EMBL" id="JARJCW010000191">
    <property type="protein sequence ID" value="KAJ7187591.1"/>
    <property type="molecule type" value="Genomic_DNA"/>
</dbReference>
<evidence type="ECO:0000313" key="1">
    <source>
        <dbReference type="EMBL" id="KAJ7187591.1"/>
    </source>
</evidence>
<dbReference type="Proteomes" id="UP001219525">
    <property type="component" value="Unassembled WGS sequence"/>
</dbReference>
<proteinExistence type="predicted"/>
<comment type="caution">
    <text evidence="1">The sequence shown here is derived from an EMBL/GenBank/DDBJ whole genome shotgun (WGS) entry which is preliminary data.</text>
</comment>
<accession>A0AAD6XX74</accession>
<dbReference type="AlphaFoldDB" id="A0AAD6XX74"/>
<protein>
    <submittedName>
        <fullName evidence="1">Uncharacterized protein</fullName>
    </submittedName>
</protein>
<name>A0AAD6XX74_9AGAR</name>
<gene>
    <name evidence="1" type="ORF">GGX14DRAFT_580950</name>
</gene>
<reference evidence="1" key="1">
    <citation type="submission" date="2023-03" db="EMBL/GenBank/DDBJ databases">
        <title>Massive genome expansion in bonnet fungi (Mycena s.s.) driven by repeated elements and novel gene families across ecological guilds.</title>
        <authorList>
            <consortium name="Lawrence Berkeley National Laboratory"/>
            <person name="Harder C.B."/>
            <person name="Miyauchi S."/>
            <person name="Viragh M."/>
            <person name="Kuo A."/>
            <person name="Thoen E."/>
            <person name="Andreopoulos B."/>
            <person name="Lu D."/>
            <person name="Skrede I."/>
            <person name="Drula E."/>
            <person name="Henrissat B."/>
            <person name="Morin E."/>
            <person name="Kohler A."/>
            <person name="Barry K."/>
            <person name="LaButti K."/>
            <person name="Morin E."/>
            <person name="Salamov A."/>
            <person name="Lipzen A."/>
            <person name="Mereny Z."/>
            <person name="Hegedus B."/>
            <person name="Baldrian P."/>
            <person name="Stursova M."/>
            <person name="Weitz H."/>
            <person name="Taylor A."/>
            <person name="Grigoriev I.V."/>
            <person name="Nagy L.G."/>
            <person name="Martin F."/>
            <person name="Kauserud H."/>
        </authorList>
    </citation>
    <scope>NUCLEOTIDE SEQUENCE</scope>
    <source>
        <strain evidence="1">9144</strain>
    </source>
</reference>
<organism evidence="1 2">
    <name type="scientific">Mycena pura</name>
    <dbReference type="NCBI Taxonomy" id="153505"/>
    <lineage>
        <taxon>Eukaryota</taxon>
        <taxon>Fungi</taxon>
        <taxon>Dikarya</taxon>
        <taxon>Basidiomycota</taxon>
        <taxon>Agaricomycotina</taxon>
        <taxon>Agaricomycetes</taxon>
        <taxon>Agaricomycetidae</taxon>
        <taxon>Agaricales</taxon>
        <taxon>Marasmiineae</taxon>
        <taxon>Mycenaceae</taxon>
        <taxon>Mycena</taxon>
    </lineage>
</organism>